<evidence type="ECO:0000313" key="2">
    <source>
        <dbReference type="Proteomes" id="UP000239589"/>
    </source>
</evidence>
<sequence>MSRLTQTLMLACVTVLTSVFTSNQSSYGYTTGTKFSCERRGGEYFTVVRTEDSKKYPVMKFASTDFPRPYNKIRNRCEEVSSRFQRSYDNGTLKKIIVGRLNNQPVVCAVKDVFDTCDRSNILFTLIGKSKGQDIAKRLFNIVEKDSRKVLTANGSDNIMIDFDRYLESLPSE</sequence>
<organism evidence="1 2">
    <name type="scientific">Cuspidothrix issatschenkoi CHARLIE-1</name>
    <dbReference type="NCBI Taxonomy" id="2052836"/>
    <lineage>
        <taxon>Bacteria</taxon>
        <taxon>Bacillati</taxon>
        <taxon>Cyanobacteriota</taxon>
        <taxon>Cyanophyceae</taxon>
        <taxon>Nostocales</taxon>
        <taxon>Aphanizomenonaceae</taxon>
        <taxon>Cuspidothrix</taxon>
    </lineage>
</organism>
<dbReference type="OrthoDB" id="490444at2"/>
<reference evidence="1 2" key="1">
    <citation type="submission" date="2018-02" db="EMBL/GenBank/DDBJ databases">
        <title>Discovery of a pederin family compound in a non-symbiotic bloom-forming cyanobacterium.</title>
        <authorList>
            <person name="Kust A."/>
            <person name="Mares J."/>
            <person name="Jokela J."/>
            <person name="Urajova P."/>
            <person name="Hajek J."/>
            <person name="Saurav K."/>
            <person name="Voracova K."/>
            <person name="Fewer D.P."/>
            <person name="Haapaniemi E."/>
            <person name="Permi P."/>
            <person name="Rehakova K."/>
            <person name="Sivonen K."/>
            <person name="Hrouzek P."/>
        </authorList>
    </citation>
    <scope>NUCLEOTIDE SEQUENCE [LARGE SCALE GENOMIC DNA]</scope>
    <source>
        <strain evidence="1 2">CHARLIE-1</strain>
    </source>
</reference>
<evidence type="ECO:0000313" key="1">
    <source>
        <dbReference type="EMBL" id="PPJ64286.1"/>
    </source>
</evidence>
<protein>
    <submittedName>
        <fullName evidence="1">Uncharacterized protein</fullName>
    </submittedName>
</protein>
<comment type="caution">
    <text evidence="1">The sequence shown here is derived from an EMBL/GenBank/DDBJ whole genome shotgun (WGS) entry which is preliminary data.</text>
</comment>
<dbReference type="RefSeq" id="WP_104386930.1">
    <property type="nucleotide sequence ID" value="NZ_PGEM01000033.1"/>
</dbReference>
<dbReference type="Pfam" id="PF14218">
    <property type="entry name" value="COP23"/>
    <property type="match status" value="1"/>
</dbReference>
<keyword evidence="2" id="KW-1185">Reference proteome</keyword>
<name>A0A2S6CX25_9CYAN</name>
<proteinExistence type="predicted"/>
<accession>A0A2S6CX25</accession>
<dbReference type="EMBL" id="PGEM01000033">
    <property type="protein sequence ID" value="PPJ64286.1"/>
    <property type="molecule type" value="Genomic_DNA"/>
</dbReference>
<dbReference type="InterPro" id="IPR025478">
    <property type="entry name" value="COP23"/>
</dbReference>
<gene>
    <name evidence="1" type="ORF">CUN59_05720</name>
</gene>
<dbReference type="AlphaFoldDB" id="A0A2S6CX25"/>
<dbReference type="Proteomes" id="UP000239589">
    <property type="component" value="Unassembled WGS sequence"/>
</dbReference>